<dbReference type="EMBL" id="VSSQ01005015">
    <property type="protein sequence ID" value="MPM27528.1"/>
    <property type="molecule type" value="Genomic_DNA"/>
</dbReference>
<name>A0A644YHQ7_9ZZZZ</name>
<organism evidence="1">
    <name type="scientific">bioreactor metagenome</name>
    <dbReference type="NCBI Taxonomy" id="1076179"/>
    <lineage>
        <taxon>unclassified sequences</taxon>
        <taxon>metagenomes</taxon>
        <taxon>ecological metagenomes</taxon>
    </lineage>
</organism>
<reference evidence="1" key="1">
    <citation type="submission" date="2019-08" db="EMBL/GenBank/DDBJ databases">
        <authorList>
            <person name="Kucharzyk K."/>
            <person name="Murdoch R.W."/>
            <person name="Higgins S."/>
            <person name="Loffler F."/>
        </authorList>
    </citation>
    <scope>NUCLEOTIDE SEQUENCE</scope>
</reference>
<gene>
    <name evidence="1" type="ORF">SDC9_74040</name>
</gene>
<sequence>MTQYELYSFNPAFAKDIDYTGNGIMFSYNDPELLEQVKVWNADEAPEDIIISLTDSRLALYAVYAEDEEPEECFFALSTLAGLELLMWTAQEYGLDGEEAYAFLRRVLLRLAYEPTESGGISLEWLDGEQRKAVYRAYEASKAQVSA</sequence>
<evidence type="ECO:0000313" key="1">
    <source>
        <dbReference type="EMBL" id="MPM27528.1"/>
    </source>
</evidence>
<accession>A0A644YHQ7</accession>
<comment type="caution">
    <text evidence="1">The sequence shown here is derived from an EMBL/GenBank/DDBJ whole genome shotgun (WGS) entry which is preliminary data.</text>
</comment>
<dbReference type="AlphaFoldDB" id="A0A644YHQ7"/>
<protein>
    <submittedName>
        <fullName evidence="1">Uncharacterized protein</fullName>
    </submittedName>
</protein>
<proteinExistence type="predicted"/>